<feature type="transmembrane region" description="Helical" evidence="1">
    <location>
        <begin position="68"/>
        <end position="87"/>
    </location>
</feature>
<dbReference type="Pfam" id="PF09997">
    <property type="entry name" value="DUF2238"/>
    <property type="match status" value="1"/>
</dbReference>
<proteinExistence type="predicted"/>
<keyword evidence="1" id="KW-0472">Membrane</keyword>
<keyword evidence="1" id="KW-0812">Transmembrane</keyword>
<sequence>MTRLRLERNLTLSVFTFFLLHSVASVNDWYRSLAWIDIPVHFLGGVLVAAVFYWFFQRFPSHFDTSRNFLITLIMVLSFTALAGVFWEFTEYIYDLLIAKYGLGLKTLQFGLRDTLGDLLADLAGGLVLAIFVKLRYHR</sequence>
<feature type="transmembrane region" description="Helical" evidence="1">
    <location>
        <begin position="35"/>
        <end position="56"/>
    </location>
</feature>
<dbReference type="InterPro" id="IPR014509">
    <property type="entry name" value="YjdF-like"/>
</dbReference>
<dbReference type="Proteomes" id="UP000231466">
    <property type="component" value="Unassembled WGS sequence"/>
</dbReference>
<comment type="caution">
    <text evidence="2">The sequence shown here is derived from an EMBL/GenBank/DDBJ whole genome shotgun (WGS) entry which is preliminary data.</text>
</comment>
<reference evidence="3" key="1">
    <citation type="submission" date="2017-09" db="EMBL/GenBank/DDBJ databases">
        <title>Depth-based differentiation of microbial function through sediment-hosted aquifers and enrichment of novel symbionts in the deep terrestrial subsurface.</title>
        <authorList>
            <person name="Probst A.J."/>
            <person name="Ladd B."/>
            <person name="Jarett J.K."/>
            <person name="Geller-Mcgrath D.E."/>
            <person name="Sieber C.M.K."/>
            <person name="Emerson J.B."/>
            <person name="Anantharaman K."/>
            <person name="Thomas B.C."/>
            <person name="Malmstrom R."/>
            <person name="Stieglmeier M."/>
            <person name="Klingl A."/>
            <person name="Woyke T."/>
            <person name="Ryan C.M."/>
            <person name="Banfield J.F."/>
        </authorList>
    </citation>
    <scope>NUCLEOTIDE SEQUENCE [LARGE SCALE GENOMIC DNA]</scope>
</reference>
<gene>
    <name evidence="2" type="ORF">COT89_02165</name>
</gene>
<evidence type="ECO:0000313" key="3">
    <source>
        <dbReference type="Proteomes" id="UP000231466"/>
    </source>
</evidence>
<organism evidence="2 3">
    <name type="scientific">Candidatus Colwellbacteria bacterium CG10_big_fil_rev_8_21_14_0_10_42_22</name>
    <dbReference type="NCBI Taxonomy" id="1974540"/>
    <lineage>
        <taxon>Bacteria</taxon>
        <taxon>Candidatus Colwelliibacteriota</taxon>
    </lineage>
</organism>
<dbReference type="EMBL" id="PFAH01000008">
    <property type="protein sequence ID" value="PIR97853.1"/>
    <property type="molecule type" value="Genomic_DNA"/>
</dbReference>
<name>A0A2H0VFL0_9BACT</name>
<evidence type="ECO:0000256" key="1">
    <source>
        <dbReference type="SAM" id="Phobius"/>
    </source>
</evidence>
<accession>A0A2H0VFL0</accession>
<dbReference type="AlphaFoldDB" id="A0A2H0VFL0"/>
<protein>
    <recommendedName>
        <fullName evidence="4">VanZ-like domain-containing protein</fullName>
    </recommendedName>
</protein>
<evidence type="ECO:0000313" key="2">
    <source>
        <dbReference type="EMBL" id="PIR97853.1"/>
    </source>
</evidence>
<evidence type="ECO:0008006" key="4">
    <source>
        <dbReference type="Google" id="ProtNLM"/>
    </source>
</evidence>
<feature type="transmembrane region" description="Helical" evidence="1">
    <location>
        <begin position="119"/>
        <end position="137"/>
    </location>
</feature>
<keyword evidence="1" id="KW-1133">Transmembrane helix</keyword>